<name>A0A2N0UQQ8_9FIRM</name>
<reference evidence="2" key="1">
    <citation type="journal article" date="2018" name="Environ. Microbiol.">
        <title>Sporulation capability and amylosome conservation among diverse human colonic and rumen isolates of the keystone starch-degrader Ruminococcus bromii.</title>
        <authorList>
            <person name="Mukhopadhya I."/>
            <person name="Morais S."/>
            <person name="Laverde-Gomez J."/>
            <person name="Sheridan P.O."/>
            <person name="Walker A.W."/>
            <person name="Kelly W."/>
            <person name="Klieve A.V."/>
            <person name="Ouwerkerk D."/>
            <person name="Duncan S.H."/>
            <person name="Louis P."/>
            <person name="Koropatkin N."/>
            <person name="Cockburn D."/>
            <person name="Kibler R."/>
            <person name="Cooper P.J."/>
            <person name="Sandoval C."/>
            <person name="Crost E."/>
            <person name="Juge N."/>
            <person name="Bayer E.A."/>
            <person name="Flint H.J."/>
        </authorList>
    </citation>
    <scope>NUCLEOTIDE SEQUENCE [LARGE SCALE GENOMIC DNA]</scope>
    <source>
        <strain evidence="2">ATCC 27255</strain>
    </source>
</reference>
<dbReference type="Proteomes" id="UP000233425">
    <property type="component" value="Unassembled WGS sequence"/>
</dbReference>
<evidence type="ECO:0000256" key="1">
    <source>
        <dbReference type="SAM" id="SignalP"/>
    </source>
</evidence>
<gene>
    <name evidence="2" type="ORF">RBATCC27255_01159</name>
</gene>
<dbReference type="RefSeq" id="WP_101029162.1">
    <property type="nucleotide sequence ID" value="NZ_CABMMZ010000056.1"/>
</dbReference>
<feature type="signal peptide" evidence="1">
    <location>
        <begin position="1"/>
        <end position="25"/>
    </location>
</feature>
<sequence length="175" mass="19066">MKKVCLCLAFVLTAVCILCSCSDLPAPSTSETVNPSVDVTLKKWEDCGASIDKAEEISGIKFGESLKNIVSVRAIPYTAIEVVCSLDKSASDNTVTLRKAVSYAVKNSENLSGVNTNGLSPTMATFEIKGANFVNEKGKIVVGEYNDNNYKYSFYCKKGLNGNRVYNYIKKMITE</sequence>
<evidence type="ECO:0008006" key="4">
    <source>
        <dbReference type="Google" id="ProtNLM"/>
    </source>
</evidence>
<evidence type="ECO:0000313" key="3">
    <source>
        <dbReference type="Proteomes" id="UP000233425"/>
    </source>
</evidence>
<keyword evidence="3" id="KW-1185">Reference proteome</keyword>
<accession>A0A2N0UQQ8</accession>
<dbReference type="PROSITE" id="PS51257">
    <property type="entry name" value="PROKAR_LIPOPROTEIN"/>
    <property type="match status" value="1"/>
</dbReference>
<organism evidence="2 3">
    <name type="scientific">Ruminococcus bromii</name>
    <dbReference type="NCBI Taxonomy" id="40518"/>
    <lineage>
        <taxon>Bacteria</taxon>
        <taxon>Bacillati</taxon>
        <taxon>Bacillota</taxon>
        <taxon>Clostridia</taxon>
        <taxon>Eubacteriales</taxon>
        <taxon>Oscillospiraceae</taxon>
        <taxon>Ruminococcus</taxon>
    </lineage>
</organism>
<dbReference type="AlphaFoldDB" id="A0A2N0UQQ8"/>
<protein>
    <recommendedName>
        <fullName evidence="4">Lipoprotein</fullName>
    </recommendedName>
</protein>
<keyword evidence="1" id="KW-0732">Signal</keyword>
<dbReference type="EMBL" id="NNSR01000056">
    <property type="protein sequence ID" value="PKD29332.1"/>
    <property type="molecule type" value="Genomic_DNA"/>
</dbReference>
<feature type="chain" id="PRO_5038793776" description="Lipoprotein" evidence="1">
    <location>
        <begin position="26"/>
        <end position="175"/>
    </location>
</feature>
<proteinExistence type="predicted"/>
<evidence type="ECO:0000313" key="2">
    <source>
        <dbReference type="EMBL" id="PKD29332.1"/>
    </source>
</evidence>
<comment type="caution">
    <text evidence="2">The sequence shown here is derived from an EMBL/GenBank/DDBJ whole genome shotgun (WGS) entry which is preliminary data.</text>
</comment>